<protein>
    <submittedName>
        <fullName evidence="1">Excisionase</fullName>
    </submittedName>
</protein>
<sequence length="143" mass="16191">MPLVWYLAVLGVNTPFKFAVFVREGAAPLPGIKGDRDLDRPWGQISQNQSENDKKEKIVQRSQLCDHLVGRRDTMNAESNETLPVSEKYMLTIKEAAAYFNIGIKKLRRIAEDNLGTVAVYCGNRFLIIRPKFEEFISGSSEI</sequence>
<evidence type="ECO:0000313" key="1">
    <source>
        <dbReference type="EMBL" id="DAG05002.1"/>
    </source>
</evidence>
<dbReference type="InterPro" id="IPR038148">
    <property type="entry name" value="Tn1545/Tn916_Xis"/>
</dbReference>
<dbReference type="Gene3D" id="3.90.105.50">
    <property type="match status" value="1"/>
</dbReference>
<dbReference type="EMBL" id="BK016248">
    <property type="protein sequence ID" value="DAG05002.1"/>
    <property type="molecule type" value="Genomic_DNA"/>
</dbReference>
<organism evidence="1">
    <name type="scientific">Siphoviridae sp. ctRGt12</name>
    <dbReference type="NCBI Taxonomy" id="2825501"/>
    <lineage>
        <taxon>Viruses</taxon>
        <taxon>Duplodnaviria</taxon>
        <taxon>Heunggongvirae</taxon>
        <taxon>Uroviricota</taxon>
        <taxon>Caudoviricetes</taxon>
    </lineage>
</organism>
<proteinExistence type="predicted"/>
<dbReference type="Pfam" id="PF09035">
    <property type="entry name" value="Tn916-Xis"/>
    <property type="match status" value="1"/>
</dbReference>
<reference evidence="1" key="1">
    <citation type="journal article" date="2021" name="Proc. Natl. Acad. Sci. U.S.A.">
        <title>A Catalog of Tens of Thousands of Viruses from Human Metagenomes Reveals Hidden Associations with Chronic Diseases.</title>
        <authorList>
            <person name="Tisza M.J."/>
            <person name="Buck C.B."/>
        </authorList>
    </citation>
    <scope>NUCLEOTIDE SEQUENCE</scope>
    <source>
        <strain evidence="1">CtRGt12</strain>
    </source>
</reference>
<name>A0A8S5VE04_9CAUD</name>
<accession>A0A8S5VE04</accession>
<dbReference type="InterPro" id="IPR015122">
    <property type="entry name" value="Tn916-Xis"/>
</dbReference>